<proteinExistence type="predicted"/>
<dbReference type="EMBL" id="CM042033">
    <property type="protein sequence ID" value="KAI3774788.1"/>
    <property type="molecule type" value="Genomic_DNA"/>
</dbReference>
<evidence type="ECO:0000313" key="2">
    <source>
        <dbReference type="Proteomes" id="UP001056120"/>
    </source>
</evidence>
<reference evidence="2" key="1">
    <citation type="journal article" date="2022" name="Mol. Ecol. Resour.">
        <title>The genomes of chicory, endive, great burdock and yacon provide insights into Asteraceae palaeo-polyploidization history and plant inulin production.</title>
        <authorList>
            <person name="Fan W."/>
            <person name="Wang S."/>
            <person name="Wang H."/>
            <person name="Wang A."/>
            <person name="Jiang F."/>
            <person name="Liu H."/>
            <person name="Zhao H."/>
            <person name="Xu D."/>
            <person name="Zhang Y."/>
        </authorList>
    </citation>
    <scope>NUCLEOTIDE SEQUENCE [LARGE SCALE GENOMIC DNA]</scope>
    <source>
        <strain evidence="2">cv. Yunnan</strain>
    </source>
</reference>
<organism evidence="1 2">
    <name type="scientific">Smallanthus sonchifolius</name>
    <dbReference type="NCBI Taxonomy" id="185202"/>
    <lineage>
        <taxon>Eukaryota</taxon>
        <taxon>Viridiplantae</taxon>
        <taxon>Streptophyta</taxon>
        <taxon>Embryophyta</taxon>
        <taxon>Tracheophyta</taxon>
        <taxon>Spermatophyta</taxon>
        <taxon>Magnoliopsida</taxon>
        <taxon>eudicotyledons</taxon>
        <taxon>Gunneridae</taxon>
        <taxon>Pentapetalae</taxon>
        <taxon>asterids</taxon>
        <taxon>campanulids</taxon>
        <taxon>Asterales</taxon>
        <taxon>Asteraceae</taxon>
        <taxon>Asteroideae</taxon>
        <taxon>Heliantheae alliance</taxon>
        <taxon>Millerieae</taxon>
        <taxon>Smallanthus</taxon>
    </lineage>
</organism>
<reference evidence="1 2" key="2">
    <citation type="journal article" date="2022" name="Mol. Ecol. Resour.">
        <title>The genomes of chicory, endive, great burdock and yacon provide insights into Asteraceae paleo-polyploidization history and plant inulin production.</title>
        <authorList>
            <person name="Fan W."/>
            <person name="Wang S."/>
            <person name="Wang H."/>
            <person name="Wang A."/>
            <person name="Jiang F."/>
            <person name="Liu H."/>
            <person name="Zhao H."/>
            <person name="Xu D."/>
            <person name="Zhang Y."/>
        </authorList>
    </citation>
    <scope>NUCLEOTIDE SEQUENCE [LARGE SCALE GENOMIC DNA]</scope>
    <source>
        <strain evidence="2">cv. Yunnan</strain>
        <tissue evidence="1">Leaves</tissue>
    </source>
</reference>
<accession>A0ACB9FTV9</accession>
<gene>
    <name evidence="1" type="ORF">L1987_49350</name>
</gene>
<keyword evidence="2" id="KW-1185">Reference proteome</keyword>
<name>A0ACB9FTV9_9ASTR</name>
<sequence length="95" mass="10672">MDEGYETFLLRWRGFQSRGRHRCTTNQQSYLILVSEILISIGFCSSGNTISRKHYFEGTKVSSPDKRGGFMTVSNFSSLGAPKLVELTLGEKVAF</sequence>
<evidence type="ECO:0000313" key="1">
    <source>
        <dbReference type="EMBL" id="KAI3774788.1"/>
    </source>
</evidence>
<protein>
    <submittedName>
        <fullName evidence="1">Uncharacterized protein</fullName>
    </submittedName>
</protein>
<comment type="caution">
    <text evidence="1">The sequence shown here is derived from an EMBL/GenBank/DDBJ whole genome shotgun (WGS) entry which is preliminary data.</text>
</comment>
<dbReference type="Proteomes" id="UP001056120">
    <property type="component" value="Linkage Group LG16"/>
</dbReference>